<evidence type="ECO:0000259" key="17">
    <source>
        <dbReference type="PROSITE" id="PS50237"/>
    </source>
</evidence>
<dbReference type="InterPro" id="IPR024928">
    <property type="entry name" value="E3_ub_ligase_SMURF1"/>
</dbReference>
<name>A0AAE0DI02_9LECA</name>
<dbReference type="FunFam" id="2.20.70.10:FF:000017">
    <property type="entry name" value="E3 ubiquitin-protein ligase"/>
    <property type="match status" value="1"/>
</dbReference>
<dbReference type="AlphaFoldDB" id="A0AAE0DI02"/>
<dbReference type="GO" id="GO:0061630">
    <property type="term" value="F:ubiquitin protein ligase activity"/>
    <property type="evidence" value="ECO:0007669"/>
    <property type="project" value="UniProtKB-EC"/>
</dbReference>
<dbReference type="SUPFAM" id="SSF51045">
    <property type="entry name" value="WW domain"/>
    <property type="match status" value="3"/>
</dbReference>
<dbReference type="CDD" id="cd12306">
    <property type="entry name" value="RRM_II_PABPs"/>
    <property type="match status" value="1"/>
</dbReference>
<dbReference type="PIRSF" id="PIRSF001569">
    <property type="entry name" value="E3_ub_ligase_SMURF1"/>
    <property type="match status" value="1"/>
</dbReference>
<dbReference type="Gene3D" id="3.30.2160.10">
    <property type="entry name" value="Hect, E3 ligase catalytic domain"/>
    <property type="match status" value="1"/>
</dbReference>
<feature type="active site" description="Glycyl thioester intermediate" evidence="10 11">
    <location>
        <position position="944"/>
    </location>
</feature>
<dbReference type="Gene3D" id="2.20.70.10">
    <property type="match status" value="2"/>
</dbReference>
<evidence type="ECO:0000313" key="18">
    <source>
        <dbReference type="EMBL" id="KAK3170982.1"/>
    </source>
</evidence>
<evidence type="ECO:0000256" key="1">
    <source>
        <dbReference type="ARBA" id="ARBA00000885"/>
    </source>
</evidence>
<comment type="pathway">
    <text evidence="3">Protein modification; protein ubiquitination.</text>
</comment>
<feature type="domain" description="WW" evidence="15">
    <location>
        <begin position="494"/>
        <end position="527"/>
    </location>
</feature>
<dbReference type="SMART" id="SM00239">
    <property type="entry name" value="C2"/>
    <property type="match status" value="1"/>
</dbReference>
<feature type="domain" description="WW" evidence="15">
    <location>
        <begin position="393"/>
        <end position="426"/>
    </location>
</feature>
<evidence type="ECO:0000313" key="19">
    <source>
        <dbReference type="Proteomes" id="UP001276659"/>
    </source>
</evidence>
<keyword evidence="7" id="KW-0808">Transferase</keyword>
<dbReference type="FunFam" id="2.20.70.10:FF:000053">
    <property type="entry name" value="E3 ubiquitin-protein ligase"/>
    <property type="match status" value="1"/>
</dbReference>
<dbReference type="Proteomes" id="UP001276659">
    <property type="component" value="Unassembled WGS sequence"/>
</dbReference>
<dbReference type="FunFam" id="3.30.2160.10:FF:000001">
    <property type="entry name" value="E3 ubiquitin-protein ligase NEDD4-like"/>
    <property type="match status" value="1"/>
</dbReference>
<dbReference type="SUPFAM" id="SSF56204">
    <property type="entry name" value="Hect, E3 ligase catalytic domain"/>
    <property type="match status" value="1"/>
</dbReference>
<evidence type="ECO:0000256" key="6">
    <source>
        <dbReference type="ARBA" id="ARBA00022490"/>
    </source>
</evidence>
<dbReference type="FunFam" id="2.20.70.10:FF:000011">
    <property type="entry name" value="E3 ubiquitin-protein ligase"/>
    <property type="match status" value="1"/>
</dbReference>
<dbReference type="PANTHER" id="PTHR11254">
    <property type="entry name" value="HECT DOMAIN UBIQUITIN-PROTEIN LIGASE"/>
    <property type="match status" value="1"/>
</dbReference>
<keyword evidence="19" id="KW-1185">Reference proteome</keyword>
<feature type="domain" description="C2" evidence="14">
    <location>
        <begin position="150"/>
        <end position="271"/>
    </location>
</feature>
<dbReference type="PROSITE" id="PS50237">
    <property type="entry name" value="HECT"/>
    <property type="match status" value="1"/>
</dbReference>
<dbReference type="InterPro" id="IPR050409">
    <property type="entry name" value="E3_ubiq-protein_ligase"/>
</dbReference>
<feature type="compositionally biased region" description="Polar residues" evidence="13">
    <location>
        <begin position="364"/>
        <end position="390"/>
    </location>
</feature>
<feature type="region of interest" description="Disordered" evidence="13">
    <location>
        <begin position="299"/>
        <end position="401"/>
    </location>
</feature>
<gene>
    <name evidence="18" type="ORF">OEA41_003066</name>
</gene>
<feature type="domain" description="HECT" evidence="17">
    <location>
        <begin position="643"/>
        <end position="976"/>
    </location>
</feature>
<protein>
    <recommendedName>
        <fullName evidence="5">HECT-type E3 ubiquitin transferase</fullName>
        <ecNumber evidence="5">2.3.2.26</ecNumber>
    </recommendedName>
</protein>
<dbReference type="InterPro" id="IPR000569">
    <property type="entry name" value="HECT_dom"/>
</dbReference>
<evidence type="ECO:0000256" key="5">
    <source>
        <dbReference type="ARBA" id="ARBA00012485"/>
    </source>
</evidence>
<sequence length="976" mass="109479">MSDNGAAAEDDRSQIKDEGGDDEEEISAMKRRVAEMEAEAAKLREMQASLDQQDNDLREDKEDIDARSIFVGNVDYGASPEEIQAHFQSCGSINRVTILLDKFTGHPKGYAYVEFTEPQLVAQALVLNESMFRGRNLKVVPKRLKAQLISTILKMVSGNIDSDLPSAPNLRVTIIAADGLYKRDVFRFPDPFAVATIGGEQTQTTSVIKKTLNPYWNESFDMRATEESILAIQIFDQKKFKKKDQGFLGVINVRIGSVMDIDIGGDEMLTRDLKKSNDNLIVHGKLIVNLSTNLGAPANPPNAPGHIGSSLSVGGGSVASTSNGVPPRSPTGSSAPPTQIPSDNPPPHSPAPSHPQNPAMVSGPSGNPPQANGSSQAGPSGPGNLSSFRDNQGMLPAGWERREDNLGRTYYVDHNSRTTTWTRPSTTYNERDQRNAMEANTQLERRAHQNRMLPEDRTGASSPSQTESPPPPASANTASAVSMMATGATTAGTGELPAGWEQRHTPEGRSYFVDHNTRTTTWVDPRRQQYIRMYGQNPNGNNTTIQTQPVSQLGALPSGWEMRLTNTARVYFVDHNTKTTTWDDPRLPSSLDQNVPQYKRDFRRKLIYFRSQPALRILSGQCHVKVRRDHIFEDSYAEIMRQNANDLKKRLMIKFDGEDGLDYGGLSREFFFLLSHEMFNPFYCLFEYSAHDNYTLQINPHSGINPEHLNYFKFIGRVVGLAIFHRRFLDAFFIGAFYKMILRKRVSLADMEGVDADFHRTLTWTLENDITGVIEPTFSTEDESFGEVQTIDLKPDGRNIEVTNDNKKEYIELITEWRIQKRVEEQFNAFVTGFNELIPPDLVNVFDERELELLIGGIADIDVEDWKKHTDYRGYTEQDQVIRNFWTCIRSWDAEQKSRLLQFATGTSRIPVNGFKDLQGSDGPRRFTIEKSGSDKALPKSHTCFNRLDLPDYKSYDDLAGKLTIAVEETVGFGQE</sequence>
<reference evidence="18" key="1">
    <citation type="submission" date="2022-11" db="EMBL/GenBank/DDBJ databases">
        <title>Chromosomal genome sequence assembly and mating type (MAT) locus characterization of the leprose asexual lichenized fungus Lepraria neglecta (Nyl.) Erichsen.</title>
        <authorList>
            <person name="Allen J.L."/>
            <person name="Pfeffer B."/>
        </authorList>
    </citation>
    <scope>NUCLEOTIDE SEQUENCE</scope>
    <source>
        <strain evidence="18">Allen 5258</strain>
    </source>
</reference>
<evidence type="ECO:0000256" key="11">
    <source>
        <dbReference type="PROSITE-ProRule" id="PRU00104"/>
    </source>
</evidence>
<dbReference type="Pfam" id="PF00168">
    <property type="entry name" value="C2"/>
    <property type="match status" value="1"/>
</dbReference>
<dbReference type="FunFam" id="3.30.2410.10:FF:000001">
    <property type="entry name" value="E3 ubiquitin-protein ligase NEDD4-like"/>
    <property type="match status" value="1"/>
</dbReference>
<comment type="similarity">
    <text evidence="4">Belongs to the RSP5/NEDD4 family.</text>
</comment>
<feature type="region of interest" description="Disordered" evidence="13">
    <location>
        <begin position="445"/>
        <end position="478"/>
    </location>
</feature>
<evidence type="ECO:0000256" key="10">
    <source>
        <dbReference type="PIRSR" id="PIRSR001569-1"/>
    </source>
</evidence>
<dbReference type="CDD" id="cd08382">
    <property type="entry name" value="C2_Smurf-like"/>
    <property type="match status" value="1"/>
</dbReference>
<evidence type="ECO:0000256" key="13">
    <source>
        <dbReference type="SAM" id="MobiDB-lite"/>
    </source>
</evidence>
<evidence type="ECO:0000259" key="15">
    <source>
        <dbReference type="PROSITE" id="PS50020"/>
    </source>
</evidence>
<dbReference type="PROSITE" id="PS50102">
    <property type="entry name" value="RRM"/>
    <property type="match status" value="1"/>
</dbReference>
<dbReference type="Pfam" id="PF00076">
    <property type="entry name" value="RRM_1"/>
    <property type="match status" value="1"/>
</dbReference>
<keyword evidence="6" id="KW-0963">Cytoplasm</keyword>
<feature type="compositionally biased region" description="Basic and acidic residues" evidence="13">
    <location>
        <begin position="9"/>
        <end position="18"/>
    </location>
</feature>
<dbReference type="SMART" id="SM00456">
    <property type="entry name" value="WW"/>
    <property type="match status" value="3"/>
</dbReference>
<feature type="compositionally biased region" description="Pro residues" evidence="13">
    <location>
        <begin position="343"/>
        <end position="355"/>
    </location>
</feature>
<dbReference type="GO" id="GO:0003723">
    <property type="term" value="F:RNA binding"/>
    <property type="evidence" value="ECO:0007669"/>
    <property type="project" value="UniProtKB-UniRule"/>
</dbReference>
<dbReference type="GO" id="GO:0005737">
    <property type="term" value="C:cytoplasm"/>
    <property type="evidence" value="ECO:0007669"/>
    <property type="project" value="UniProtKB-SubCell"/>
</dbReference>
<dbReference type="Gene3D" id="3.90.1750.10">
    <property type="entry name" value="Hect, E3 ligase catalytic domains"/>
    <property type="match status" value="1"/>
</dbReference>
<evidence type="ECO:0000256" key="8">
    <source>
        <dbReference type="ARBA" id="ARBA00022737"/>
    </source>
</evidence>
<dbReference type="GO" id="GO:0043328">
    <property type="term" value="P:protein transport to vacuole involved in ubiquitin-dependent protein catabolic process via the multivesicular body sorting pathway"/>
    <property type="evidence" value="ECO:0007669"/>
    <property type="project" value="UniProtKB-ARBA"/>
</dbReference>
<evidence type="ECO:0000259" key="14">
    <source>
        <dbReference type="PROSITE" id="PS50004"/>
    </source>
</evidence>
<dbReference type="CDD" id="cd00201">
    <property type="entry name" value="WW"/>
    <property type="match status" value="3"/>
</dbReference>
<dbReference type="InterPro" id="IPR000504">
    <property type="entry name" value="RRM_dom"/>
</dbReference>
<dbReference type="FunFam" id="3.90.1750.10:FF:000005">
    <property type="entry name" value="E3 ubiquitin-protein ligase"/>
    <property type="match status" value="1"/>
</dbReference>
<dbReference type="EMBL" id="JASNWA010000008">
    <property type="protein sequence ID" value="KAK3170982.1"/>
    <property type="molecule type" value="Genomic_DNA"/>
</dbReference>
<dbReference type="Pfam" id="PF00632">
    <property type="entry name" value="HECT"/>
    <property type="match status" value="1"/>
</dbReference>
<evidence type="ECO:0000256" key="3">
    <source>
        <dbReference type="ARBA" id="ARBA00004906"/>
    </source>
</evidence>
<dbReference type="CDD" id="cd00078">
    <property type="entry name" value="HECTc"/>
    <property type="match status" value="1"/>
</dbReference>
<dbReference type="SUPFAM" id="SSF49562">
    <property type="entry name" value="C2 domain (Calcium/lipid-binding domain, CaLB)"/>
    <property type="match status" value="1"/>
</dbReference>
<dbReference type="EC" id="2.3.2.26" evidence="5"/>
<dbReference type="FunFam" id="2.60.40.150:FF:000074">
    <property type="entry name" value="E3 ubiquitin-protein ligase"/>
    <property type="match status" value="1"/>
</dbReference>
<comment type="catalytic activity">
    <reaction evidence="1">
        <text>S-ubiquitinyl-[E2 ubiquitin-conjugating enzyme]-L-cysteine + [acceptor protein]-L-lysine = [E2 ubiquitin-conjugating enzyme]-L-cysteine + N(6)-ubiquitinyl-[acceptor protein]-L-lysine.</text>
        <dbReference type="EC" id="2.3.2.26"/>
    </reaction>
</comment>
<dbReference type="PROSITE" id="PS50004">
    <property type="entry name" value="C2"/>
    <property type="match status" value="1"/>
</dbReference>
<dbReference type="Gene3D" id="3.30.70.330">
    <property type="match status" value="1"/>
</dbReference>
<keyword evidence="12" id="KW-0694">RNA-binding</keyword>
<comment type="subcellular location">
    <subcellularLocation>
        <location evidence="2">Cytoplasm</location>
    </subcellularLocation>
</comment>
<feature type="region of interest" description="Disordered" evidence="13">
    <location>
        <begin position="1"/>
        <end position="33"/>
    </location>
</feature>
<feature type="domain" description="WW" evidence="15">
    <location>
        <begin position="554"/>
        <end position="587"/>
    </location>
</feature>
<evidence type="ECO:0000256" key="7">
    <source>
        <dbReference type="ARBA" id="ARBA00022679"/>
    </source>
</evidence>
<evidence type="ECO:0000259" key="16">
    <source>
        <dbReference type="PROSITE" id="PS50102"/>
    </source>
</evidence>
<comment type="caution">
    <text evidence="18">The sequence shown here is derived from an EMBL/GenBank/DDBJ whole genome shotgun (WGS) entry which is preliminary data.</text>
</comment>
<dbReference type="Pfam" id="PF00397">
    <property type="entry name" value="WW"/>
    <property type="match status" value="3"/>
</dbReference>
<dbReference type="InterPro" id="IPR036020">
    <property type="entry name" value="WW_dom_sf"/>
</dbReference>
<evidence type="ECO:0000256" key="2">
    <source>
        <dbReference type="ARBA" id="ARBA00004496"/>
    </source>
</evidence>
<evidence type="ECO:0000256" key="12">
    <source>
        <dbReference type="PROSITE-ProRule" id="PRU00176"/>
    </source>
</evidence>
<dbReference type="Gene3D" id="3.30.2410.10">
    <property type="entry name" value="Hect, E3 ligase catalytic domain"/>
    <property type="match status" value="1"/>
</dbReference>
<keyword evidence="9 11" id="KW-0833">Ubl conjugation pathway</keyword>
<feature type="compositionally biased region" description="Basic and acidic residues" evidence="13">
    <location>
        <begin position="445"/>
        <end position="458"/>
    </location>
</feature>
<dbReference type="GO" id="GO:0016567">
    <property type="term" value="P:protein ubiquitination"/>
    <property type="evidence" value="ECO:0007669"/>
    <property type="project" value="TreeGrafter"/>
</dbReference>
<dbReference type="InterPro" id="IPR035983">
    <property type="entry name" value="Hect_E3_ubiquitin_ligase"/>
</dbReference>
<keyword evidence="8" id="KW-0677">Repeat</keyword>
<evidence type="ECO:0000256" key="4">
    <source>
        <dbReference type="ARBA" id="ARBA00010334"/>
    </source>
</evidence>
<accession>A0AAE0DI02</accession>
<dbReference type="SMART" id="SM00119">
    <property type="entry name" value="HECTc"/>
    <property type="match status" value="1"/>
</dbReference>
<dbReference type="Gene3D" id="2.60.40.150">
    <property type="entry name" value="C2 domain"/>
    <property type="match status" value="1"/>
</dbReference>
<dbReference type="InterPro" id="IPR000008">
    <property type="entry name" value="C2_dom"/>
</dbReference>
<dbReference type="SUPFAM" id="SSF54928">
    <property type="entry name" value="RNA-binding domain, RBD"/>
    <property type="match status" value="1"/>
</dbReference>
<dbReference type="PANTHER" id="PTHR11254:SF440">
    <property type="entry name" value="E3 UBIQUITIN-PROTEIN LIGASE NEDD-4"/>
    <property type="match status" value="1"/>
</dbReference>
<dbReference type="InterPro" id="IPR035892">
    <property type="entry name" value="C2_domain_sf"/>
</dbReference>
<dbReference type="InterPro" id="IPR001202">
    <property type="entry name" value="WW_dom"/>
</dbReference>
<dbReference type="InterPro" id="IPR035979">
    <property type="entry name" value="RBD_domain_sf"/>
</dbReference>
<evidence type="ECO:0000256" key="9">
    <source>
        <dbReference type="ARBA" id="ARBA00022786"/>
    </source>
</evidence>
<feature type="compositionally biased region" description="Low complexity" evidence="13">
    <location>
        <begin position="304"/>
        <end position="325"/>
    </location>
</feature>
<dbReference type="InterPro" id="IPR012677">
    <property type="entry name" value="Nucleotide-bd_a/b_plait_sf"/>
</dbReference>
<dbReference type="PROSITE" id="PS50020">
    <property type="entry name" value="WW_DOMAIN_2"/>
    <property type="match status" value="3"/>
</dbReference>
<organism evidence="18 19">
    <name type="scientific">Lepraria neglecta</name>
    <dbReference type="NCBI Taxonomy" id="209136"/>
    <lineage>
        <taxon>Eukaryota</taxon>
        <taxon>Fungi</taxon>
        <taxon>Dikarya</taxon>
        <taxon>Ascomycota</taxon>
        <taxon>Pezizomycotina</taxon>
        <taxon>Lecanoromycetes</taxon>
        <taxon>OSLEUM clade</taxon>
        <taxon>Lecanoromycetidae</taxon>
        <taxon>Lecanorales</taxon>
        <taxon>Lecanorineae</taxon>
        <taxon>Stereocaulaceae</taxon>
        <taxon>Lepraria</taxon>
    </lineage>
</organism>
<feature type="domain" description="RRM" evidence="16">
    <location>
        <begin position="67"/>
        <end position="144"/>
    </location>
</feature>
<dbReference type="PROSITE" id="PS01159">
    <property type="entry name" value="WW_DOMAIN_1"/>
    <property type="match status" value="3"/>
</dbReference>
<proteinExistence type="inferred from homology"/>
<dbReference type="SMART" id="SM00360">
    <property type="entry name" value="RRM"/>
    <property type="match status" value="1"/>
</dbReference>